<evidence type="ECO:0000256" key="1">
    <source>
        <dbReference type="SAM" id="MobiDB-lite"/>
    </source>
</evidence>
<dbReference type="GO" id="GO:0036377">
    <property type="term" value="P:arbuscular mycorrhizal association"/>
    <property type="evidence" value="ECO:0007669"/>
    <property type="project" value="InterPro"/>
</dbReference>
<accession>E8ZA27</accession>
<feature type="compositionally biased region" description="Basic and acidic residues" evidence="1">
    <location>
        <begin position="134"/>
        <end position="144"/>
    </location>
</feature>
<dbReference type="PANTHER" id="PTHR36890:SF1">
    <property type="entry name" value="PROTEIN CYCLOPS"/>
    <property type="match status" value="1"/>
</dbReference>
<feature type="compositionally biased region" description="Polar residues" evidence="1">
    <location>
        <begin position="219"/>
        <end position="233"/>
    </location>
</feature>
<proteinExistence type="evidence at transcript level"/>
<dbReference type="GO" id="GO:0043565">
    <property type="term" value="F:sequence-specific DNA binding"/>
    <property type="evidence" value="ECO:0007669"/>
    <property type="project" value="InterPro"/>
</dbReference>
<feature type="compositionally biased region" description="Polar residues" evidence="1">
    <location>
        <begin position="190"/>
        <end position="209"/>
    </location>
</feature>
<dbReference type="GO" id="GO:0005634">
    <property type="term" value="C:nucleus"/>
    <property type="evidence" value="ECO:0007669"/>
    <property type="project" value="InterPro"/>
</dbReference>
<organism evidence="2">
    <name type="scientific">Haplomitrium gibbsiae</name>
    <dbReference type="NCBI Taxonomy" id="139938"/>
    <lineage>
        <taxon>Eukaryota</taxon>
        <taxon>Viridiplantae</taxon>
        <taxon>Streptophyta</taxon>
        <taxon>Embryophyta</taxon>
        <taxon>Marchantiophyta</taxon>
        <taxon>Haplomitriopsida</taxon>
        <taxon>Haplomitriidae</taxon>
        <taxon>Calobryales</taxon>
        <taxon>Haplomitriaceae</taxon>
        <taxon>Haplomitrium</taxon>
    </lineage>
</organism>
<feature type="compositionally biased region" description="Polar residues" evidence="1">
    <location>
        <begin position="249"/>
        <end position="283"/>
    </location>
</feature>
<feature type="non-terminal residue" evidence="2">
    <location>
        <position position="342"/>
    </location>
</feature>
<name>E8ZA27_9MARC</name>
<protein>
    <submittedName>
        <fullName evidence="2">Cyclops</fullName>
    </submittedName>
</protein>
<feature type="compositionally biased region" description="Polar residues" evidence="1">
    <location>
        <begin position="115"/>
        <end position="133"/>
    </location>
</feature>
<dbReference type="PANTHER" id="PTHR36890">
    <property type="entry name" value="PROTEIN CYCLOPS"/>
    <property type="match status" value="1"/>
</dbReference>
<evidence type="ECO:0000313" key="2">
    <source>
        <dbReference type="EMBL" id="ADV78038.1"/>
    </source>
</evidence>
<dbReference type="AlphaFoldDB" id="E8ZA27"/>
<gene>
    <name evidence="2" type="primary">IPD3</name>
</gene>
<feature type="region of interest" description="Disordered" evidence="1">
    <location>
        <begin position="112"/>
        <end position="316"/>
    </location>
</feature>
<dbReference type="EMBL" id="FJ913199">
    <property type="protein sequence ID" value="ADV78038.1"/>
    <property type="molecule type" value="mRNA"/>
</dbReference>
<dbReference type="InterPro" id="IPR040036">
    <property type="entry name" value="CYCLOPS"/>
</dbReference>
<sequence>LRRRYEETQGQLLQSFSPSPIVLQNTENQASTTLELNHVMASMGSFNSRRDSLHNQISSSAQLSLLNPLSFRPQISSQIPPSYRVQTATNQTSGSTLSSVVSMLKGSLERKRLATEQQQTQMGRCSPSLPSRNSQEEAHRRAQNSEEYASQELGLPKHNDGCSTPNGHTPQVAFAYSPGDSSGGAPTLSAGVTNSDGPANSGQTVSTSRPGGLKRSGGTVDQPSPQQTRNGQDPSSPASPSADNGDLQLENSQKHNYTTKPGNLTRSLSRAGSITSGRSTGGYTASDLDDPTKKRRVERQRKMAEAKGRGNVPAMPADLQAAAKRCDALEKEVRSLKLNLSF</sequence>
<feature type="non-terminal residue" evidence="2">
    <location>
        <position position="1"/>
    </location>
</feature>
<reference evidence="2" key="1">
    <citation type="journal article" date="2010" name="New Phytol.">
        <title>Presence of three mycorrhizal genes in the common ancestor of land plants suggests a key role of mycorrhizas in the colonization of land by plants.</title>
        <authorList>
            <person name="Wang B."/>
            <person name="Yeun L.H."/>
            <person name="Xue J.Y."/>
            <person name="Liu Y."/>
            <person name="Ane J.M."/>
            <person name="Qiu Y.L."/>
        </authorList>
    </citation>
    <scope>NUCLEOTIDE SEQUENCE</scope>
</reference>